<organism evidence="2 3">
    <name type="scientific">Clostridium thailandense</name>
    <dbReference type="NCBI Taxonomy" id="2794346"/>
    <lineage>
        <taxon>Bacteria</taxon>
        <taxon>Bacillati</taxon>
        <taxon>Bacillota</taxon>
        <taxon>Clostridia</taxon>
        <taxon>Eubacteriales</taxon>
        <taxon>Clostridiaceae</taxon>
        <taxon>Clostridium</taxon>
    </lineage>
</organism>
<dbReference type="PANTHER" id="PTHR43252:SF2">
    <property type="entry name" value="TRANSCRIPTION REGULATOR, PADR-LIKE FAMILY"/>
    <property type="match status" value="1"/>
</dbReference>
<dbReference type="RefSeq" id="WP_218321343.1">
    <property type="nucleotide sequence ID" value="NZ_JAEEGC010000072.1"/>
</dbReference>
<dbReference type="AlphaFoldDB" id="A0A949X4N7"/>
<reference evidence="2" key="1">
    <citation type="submission" date="2020-12" db="EMBL/GenBank/DDBJ databases">
        <title>Clostridium thailandense sp. nov., a novel acetogenic bacterium isolated from peat land soil in Thailand.</title>
        <authorList>
            <person name="Chaikitkaew S."/>
            <person name="Birkeland N.K."/>
        </authorList>
    </citation>
    <scope>NUCLEOTIDE SEQUENCE</scope>
    <source>
        <strain evidence="2">PL3</strain>
    </source>
</reference>
<comment type="caution">
    <text evidence="2">The sequence shown here is derived from an EMBL/GenBank/DDBJ whole genome shotgun (WGS) entry which is preliminary data.</text>
</comment>
<evidence type="ECO:0000313" key="2">
    <source>
        <dbReference type="EMBL" id="MBV7274278.1"/>
    </source>
</evidence>
<proteinExistence type="predicted"/>
<dbReference type="Pfam" id="PF03551">
    <property type="entry name" value="PadR"/>
    <property type="match status" value="1"/>
</dbReference>
<dbReference type="InterPro" id="IPR005149">
    <property type="entry name" value="Tscrpt_reg_PadR_N"/>
</dbReference>
<feature type="domain" description="Transcription regulator PadR N-terminal" evidence="1">
    <location>
        <begin position="7"/>
        <end position="81"/>
    </location>
</feature>
<protein>
    <submittedName>
        <fullName evidence="2">PadR family transcriptional regulator</fullName>
    </submittedName>
</protein>
<gene>
    <name evidence="2" type="ORF">I6U48_15340</name>
</gene>
<accession>A0A949X4N7</accession>
<dbReference type="Proteomes" id="UP000694308">
    <property type="component" value="Unassembled WGS sequence"/>
</dbReference>
<dbReference type="EMBL" id="JAEEGC010000072">
    <property type="protein sequence ID" value="MBV7274278.1"/>
    <property type="molecule type" value="Genomic_DNA"/>
</dbReference>
<sequence length="176" mass="20976">MKIPFYILGLLQQYGSQHGYKLKQIMEERISDFAKIKLPTIYYHLDKLKEKGYVTEVLDKDGNRPEKLVYSITLSGKKYFDKLFIEQLEESYSPEFSLDGVFYFREKINNDELKKTLNNKKQEILLKLDALKRHKLNTLNILPECARFSATTIFEHHIYHFEAELKWIEKTIEGLY</sequence>
<keyword evidence="3" id="KW-1185">Reference proteome</keyword>
<dbReference type="PANTHER" id="PTHR43252">
    <property type="entry name" value="TRANSCRIPTIONAL REGULATOR YQJI"/>
    <property type="match status" value="1"/>
</dbReference>
<evidence type="ECO:0000313" key="3">
    <source>
        <dbReference type="Proteomes" id="UP000694308"/>
    </source>
</evidence>
<name>A0A949X4N7_9CLOT</name>
<evidence type="ECO:0000259" key="1">
    <source>
        <dbReference type="Pfam" id="PF03551"/>
    </source>
</evidence>